<accession>A0ABP7FBC7</accession>
<dbReference type="Gene3D" id="3.30.1540.10">
    <property type="entry name" value="formyl-coa transferase, domain 3"/>
    <property type="match status" value="1"/>
</dbReference>
<dbReference type="PANTHER" id="PTHR48207:SF3">
    <property type="entry name" value="SUCCINATE--HYDROXYMETHYLGLUTARATE COA-TRANSFERASE"/>
    <property type="match status" value="1"/>
</dbReference>
<evidence type="ECO:0000313" key="3">
    <source>
        <dbReference type="Proteomes" id="UP001501004"/>
    </source>
</evidence>
<evidence type="ECO:0000313" key="2">
    <source>
        <dbReference type="EMBL" id="GAA3734670.1"/>
    </source>
</evidence>
<proteinExistence type="predicted"/>
<dbReference type="InterPro" id="IPR003673">
    <property type="entry name" value="CoA-Trfase_fam_III"/>
</dbReference>
<dbReference type="Pfam" id="PF02515">
    <property type="entry name" value="CoA_transf_3"/>
    <property type="match status" value="1"/>
</dbReference>
<dbReference type="Gene3D" id="3.40.50.10540">
    <property type="entry name" value="Crotonobetainyl-coa:carnitine coa-transferase, domain 1"/>
    <property type="match status" value="1"/>
</dbReference>
<reference evidence="3" key="1">
    <citation type="journal article" date="2019" name="Int. J. Syst. Evol. Microbiol.">
        <title>The Global Catalogue of Microorganisms (GCM) 10K type strain sequencing project: providing services to taxonomists for standard genome sequencing and annotation.</title>
        <authorList>
            <consortium name="The Broad Institute Genomics Platform"/>
            <consortium name="The Broad Institute Genome Sequencing Center for Infectious Disease"/>
            <person name="Wu L."/>
            <person name="Ma J."/>
        </authorList>
    </citation>
    <scope>NUCLEOTIDE SEQUENCE [LARGE SCALE GENOMIC DNA]</scope>
    <source>
        <strain evidence="3">JCM 16949</strain>
    </source>
</reference>
<dbReference type="Proteomes" id="UP001501004">
    <property type="component" value="Unassembled WGS sequence"/>
</dbReference>
<keyword evidence="1" id="KW-0808">Transferase</keyword>
<dbReference type="PANTHER" id="PTHR48207">
    <property type="entry name" value="SUCCINATE--HYDROXYMETHYLGLUTARATE COA-TRANSFERASE"/>
    <property type="match status" value="1"/>
</dbReference>
<sequence length="396" mass="41995">MTVQDSTTGVRPLSGLKVLDLSQILAGPYCTRLLADAGAEVTKIEPPTGDPSRNLPAMIGENHSGYFLWLNAGKRSVVADLRSQEGRNLILALAAEADVLVENMRPGSLNDKGLGYEQLRLVNPGLVMCSISAFGGTGAFAGRAGQGIVAEGWAGVIDMNGYPGQTPLPLGVALADVSAGIHAYGAILTALYRRDHVDGIGEYIDISLFDASLPFHETAIEEVEFGDAEPTRNGSEHRAVVPYGVYEAPDAPLVIAAGTERLWKRLDEVLGERLGPADVDLSTNELRLRHRQIVKDRIEKWAGLQGSRDRALEQLTRAGIPCGPVVAVKDVARGELATSRGTFATIPDAVLGQVSVLGTPYKTTNSLIGPTGPAPALGEHTEQVVAAVLDRGSRRE</sequence>
<evidence type="ECO:0000256" key="1">
    <source>
        <dbReference type="ARBA" id="ARBA00022679"/>
    </source>
</evidence>
<dbReference type="InterPro" id="IPR050483">
    <property type="entry name" value="CoA-transferase_III_domain"/>
</dbReference>
<keyword evidence="3" id="KW-1185">Reference proteome</keyword>
<protein>
    <submittedName>
        <fullName evidence="2">CaiB/BaiF CoA-transferase family protein</fullName>
    </submittedName>
</protein>
<gene>
    <name evidence="2" type="ORF">GCM10022239_08460</name>
</gene>
<dbReference type="InterPro" id="IPR044855">
    <property type="entry name" value="CoA-Trfase_III_dom3_sf"/>
</dbReference>
<dbReference type="InterPro" id="IPR023606">
    <property type="entry name" value="CoA-Trfase_III_dom_1_sf"/>
</dbReference>
<comment type="caution">
    <text evidence="2">The sequence shown here is derived from an EMBL/GenBank/DDBJ whole genome shotgun (WGS) entry which is preliminary data.</text>
</comment>
<dbReference type="SUPFAM" id="SSF89796">
    <property type="entry name" value="CoA-transferase family III (CaiB/BaiF)"/>
    <property type="match status" value="1"/>
</dbReference>
<name>A0ABP7FBC7_9MICO</name>
<organism evidence="2 3">
    <name type="scientific">Leifsonella bigeumensis</name>
    <dbReference type="NCBI Taxonomy" id="433643"/>
    <lineage>
        <taxon>Bacteria</taxon>
        <taxon>Bacillati</taxon>
        <taxon>Actinomycetota</taxon>
        <taxon>Actinomycetes</taxon>
        <taxon>Micrococcales</taxon>
        <taxon>Microbacteriaceae</taxon>
        <taxon>Leifsonella</taxon>
    </lineage>
</organism>
<dbReference type="EMBL" id="BAABAE010000002">
    <property type="protein sequence ID" value="GAA3734670.1"/>
    <property type="molecule type" value="Genomic_DNA"/>
</dbReference>